<proteinExistence type="predicted"/>
<reference evidence="2 3" key="1">
    <citation type="submission" date="2018-03" db="EMBL/GenBank/DDBJ databases">
        <title>Genome sequence of Clostridium thermopalmarium DSM 5974.</title>
        <authorList>
            <person name="Poehlein A."/>
            <person name="Daniel R."/>
        </authorList>
    </citation>
    <scope>NUCLEOTIDE SEQUENCE [LARGE SCALE GENOMIC DNA]</scope>
    <source>
        <strain evidence="2 3">DSM 5974</strain>
    </source>
</reference>
<dbReference type="Pfam" id="PF09851">
    <property type="entry name" value="SHOCT"/>
    <property type="match status" value="1"/>
</dbReference>
<dbReference type="RefSeq" id="WP_106023966.1">
    <property type="nucleotide sequence ID" value="NZ_PVXN01000005.1"/>
</dbReference>
<organism evidence="2 3">
    <name type="scientific">Clostridium thermopalmarium DSM 5974</name>
    <dbReference type="NCBI Taxonomy" id="1121340"/>
    <lineage>
        <taxon>Bacteria</taxon>
        <taxon>Bacillati</taxon>
        <taxon>Bacillota</taxon>
        <taxon>Clostridia</taxon>
        <taxon>Eubacteriales</taxon>
        <taxon>Clostridiaceae</taxon>
        <taxon>Clostridium</taxon>
    </lineage>
</organism>
<comment type="caution">
    <text evidence="2">The sequence shown here is derived from an EMBL/GenBank/DDBJ whole genome shotgun (WGS) entry which is preliminary data.</text>
</comment>
<dbReference type="Proteomes" id="UP000239614">
    <property type="component" value="Unassembled WGS sequence"/>
</dbReference>
<evidence type="ECO:0000313" key="2">
    <source>
        <dbReference type="EMBL" id="PRR76633.1"/>
    </source>
</evidence>
<keyword evidence="3" id="KW-1185">Reference proteome</keyword>
<dbReference type="InterPro" id="IPR018649">
    <property type="entry name" value="SHOCT"/>
</dbReference>
<dbReference type="EMBL" id="PVXN01000005">
    <property type="protein sequence ID" value="PRR76633.1"/>
    <property type="molecule type" value="Genomic_DNA"/>
</dbReference>
<evidence type="ECO:0000313" key="3">
    <source>
        <dbReference type="Proteomes" id="UP000239614"/>
    </source>
</evidence>
<dbReference type="AlphaFoldDB" id="A0A2T0AZK7"/>
<name>A0A2T0AZK7_9CLOT</name>
<feature type="domain" description="SHOCT" evidence="1">
    <location>
        <begin position="39"/>
        <end position="63"/>
    </location>
</feature>
<evidence type="ECO:0000259" key="1">
    <source>
        <dbReference type="Pfam" id="PF09851"/>
    </source>
</evidence>
<accession>A0A2T0AZK7</accession>
<sequence>MMFLSIITLFVLVFLYLDSLKNENSLNYKRVRVTNSNKALDILDIRFANGEISEDEYLKRRSLLK</sequence>
<protein>
    <recommendedName>
        <fullName evidence="1">SHOCT domain-containing protein</fullName>
    </recommendedName>
</protein>
<gene>
    <name evidence="2" type="ORF">CPAL_03040</name>
</gene>